<evidence type="ECO:0000259" key="3">
    <source>
        <dbReference type="Pfam" id="PF15477"/>
    </source>
</evidence>
<organism evidence="4 6">
    <name type="scientific">Trichinella pseudospiralis</name>
    <name type="common">Parasitic roundworm</name>
    <dbReference type="NCBI Taxonomy" id="6337"/>
    <lineage>
        <taxon>Eukaryota</taxon>
        <taxon>Metazoa</taxon>
        <taxon>Ecdysozoa</taxon>
        <taxon>Nematoda</taxon>
        <taxon>Enoplea</taxon>
        <taxon>Dorylaimia</taxon>
        <taxon>Trichinellida</taxon>
        <taxon>Trichinellidae</taxon>
        <taxon>Trichinella</taxon>
    </lineage>
</organism>
<evidence type="ECO:0000256" key="2">
    <source>
        <dbReference type="SAM" id="SignalP"/>
    </source>
</evidence>
<dbReference type="PANTHER" id="PTHR22426">
    <property type="entry name" value="ARGININE_SERINE-RICH COILED-COIL PROTEIN 2"/>
    <property type="match status" value="1"/>
</dbReference>
<feature type="signal peptide" evidence="2">
    <location>
        <begin position="1"/>
        <end position="23"/>
    </location>
</feature>
<evidence type="ECO:0000313" key="6">
    <source>
        <dbReference type="Proteomes" id="UP000054632"/>
    </source>
</evidence>
<feature type="non-terminal residue" evidence="4">
    <location>
        <position position="1"/>
    </location>
</feature>
<name>A0A0V1DWQ6_TRIPS</name>
<dbReference type="Proteomes" id="UP000054632">
    <property type="component" value="Unassembled WGS sequence"/>
</dbReference>
<feature type="chain" id="PRO_5010442776" evidence="2">
    <location>
        <begin position="24"/>
        <end position="318"/>
    </location>
</feature>
<evidence type="ECO:0000313" key="5">
    <source>
        <dbReference type="EMBL" id="KRZ20490.1"/>
    </source>
</evidence>
<feature type="compositionally biased region" description="Basic and acidic residues" evidence="1">
    <location>
        <begin position="96"/>
        <end position="122"/>
    </location>
</feature>
<accession>A0A0V1DWQ6</accession>
<dbReference type="PANTHER" id="PTHR22426:SF2">
    <property type="entry name" value="ARGININE_SERINE-RICH COILED-COIL PROTEIN 2"/>
    <property type="match status" value="1"/>
</dbReference>
<reference evidence="6 7" key="1">
    <citation type="submission" date="2015-01" db="EMBL/GenBank/DDBJ databases">
        <title>Evolution of Trichinella species and genotypes.</title>
        <authorList>
            <person name="Korhonen P.K."/>
            <person name="Edoardo P."/>
            <person name="Giuseppe L.R."/>
            <person name="Gasser R.B."/>
        </authorList>
    </citation>
    <scope>NUCLEOTIDE SEQUENCE [LARGE SCALE GENOMIC DNA]</scope>
    <source>
        <strain evidence="4">ISS13</strain>
        <strain evidence="5">ISS588</strain>
    </source>
</reference>
<comment type="caution">
    <text evidence="4">The sequence shown here is derived from an EMBL/GenBank/DDBJ whole genome shotgun (WGS) entry which is preliminary data.</text>
</comment>
<sequence length="318" mass="36929">LCAPDLNCFIFFVIYIQLCCSTAAGNRSIFYKRKANFQATWLSYIDAKDELRLILLLMSSNRLCSYDSSLSNFEDDESIMRDLNDKDKQANSTQKRQKDERKCRDDYGSRESRSKEHRDVGRVLHRSRCSRSPSEKKGSRSAPGCYRNSSQSRICNLARHRIPESDDVSSRNRHRTFARDYQHRRECDERYLCGNEKQRSRSECSTDALIRQSISEKLMKKVNERKLLWKGNNSTAKKHWEEALSTCEDKKSMEKFRKLIGMKDGNGKEKEPGTSSTEDTTSGRKQEELFNNLNKQYEMARLSTHTRRGCGLGYTSSP</sequence>
<evidence type="ECO:0000256" key="1">
    <source>
        <dbReference type="SAM" id="MobiDB-lite"/>
    </source>
</evidence>
<keyword evidence="7" id="KW-1185">Reference proteome</keyword>
<evidence type="ECO:0000313" key="4">
    <source>
        <dbReference type="EMBL" id="KRY66000.1"/>
    </source>
</evidence>
<gene>
    <name evidence="4" type="primary">rsrc2</name>
    <name evidence="4" type="ORF">T4A_6877</name>
    <name evidence="5" type="ORF">T4B_9422</name>
</gene>
<feature type="domain" description="Small acidic protein-like" evidence="3">
    <location>
        <begin position="240"/>
        <end position="313"/>
    </location>
</feature>
<evidence type="ECO:0000313" key="7">
    <source>
        <dbReference type="Proteomes" id="UP000054805"/>
    </source>
</evidence>
<dbReference type="InterPro" id="IPR028124">
    <property type="entry name" value="SMAP_dom"/>
</dbReference>
<dbReference type="EMBL" id="JYDS01000238">
    <property type="protein sequence ID" value="KRZ20490.1"/>
    <property type="molecule type" value="Genomic_DNA"/>
</dbReference>
<dbReference type="Proteomes" id="UP000054805">
    <property type="component" value="Unassembled WGS sequence"/>
</dbReference>
<proteinExistence type="predicted"/>
<dbReference type="AlphaFoldDB" id="A0A0V1DWQ6"/>
<keyword evidence="2" id="KW-0732">Signal</keyword>
<feature type="region of interest" description="Disordered" evidence="1">
    <location>
        <begin position="81"/>
        <end position="148"/>
    </location>
</feature>
<protein>
    <submittedName>
        <fullName evidence="4">Arginine/serine-rich coiled-coil protein 2</fullName>
    </submittedName>
</protein>
<dbReference type="Pfam" id="PF15477">
    <property type="entry name" value="SMAP"/>
    <property type="match status" value="1"/>
</dbReference>
<feature type="region of interest" description="Disordered" evidence="1">
    <location>
        <begin position="261"/>
        <end position="293"/>
    </location>
</feature>
<dbReference type="EMBL" id="JYDR01000186">
    <property type="protein sequence ID" value="KRY66000.1"/>
    <property type="molecule type" value="Genomic_DNA"/>
</dbReference>